<accession>A0A4Y7TJ98</accession>
<evidence type="ECO:0000313" key="3">
    <source>
        <dbReference type="Proteomes" id="UP000298030"/>
    </source>
</evidence>
<proteinExistence type="predicted"/>
<dbReference type="EMBL" id="QPFP01000010">
    <property type="protein sequence ID" value="TEB34230.1"/>
    <property type="molecule type" value="Genomic_DNA"/>
</dbReference>
<keyword evidence="1" id="KW-0472">Membrane</keyword>
<keyword evidence="1" id="KW-0812">Transmembrane</keyword>
<reference evidence="2 3" key="1">
    <citation type="journal article" date="2019" name="Nat. Ecol. Evol.">
        <title>Megaphylogeny resolves global patterns of mushroom evolution.</title>
        <authorList>
            <person name="Varga T."/>
            <person name="Krizsan K."/>
            <person name="Foldi C."/>
            <person name="Dima B."/>
            <person name="Sanchez-Garcia M."/>
            <person name="Sanchez-Ramirez S."/>
            <person name="Szollosi G.J."/>
            <person name="Szarkandi J.G."/>
            <person name="Papp V."/>
            <person name="Albert L."/>
            <person name="Andreopoulos W."/>
            <person name="Angelini C."/>
            <person name="Antonin V."/>
            <person name="Barry K.W."/>
            <person name="Bougher N.L."/>
            <person name="Buchanan P."/>
            <person name="Buyck B."/>
            <person name="Bense V."/>
            <person name="Catcheside P."/>
            <person name="Chovatia M."/>
            <person name="Cooper J."/>
            <person name="Damon W."/>
            <person name="Desjardin D."/>
            <person name="Finy P."/>
            <person name="Geml J."/>
            <person name="Haridas S."/>
            <person name="Hughes K."/>
            <person name="Justo A."/>
            <person name="Karasinski D."/>
            <person name="Kautmanova I."/>
            <person name="Kiss B."/>
            <person name="Kocsube S."/>
            <person name="Kotiranta H."/>
            <person name="LaButti K.M."/>
            <person name="Lechner B.E."/>
            <person name="Liimatainen K."/>
            <person name="Lipzen A."/>
            <person name="Lukacs Z."/>
            <person name="Mihaltcheva S."/>
            <person name="Morgado L.N."/>
            <person name="Niskanen T."/>
            <person name="Noordeloos M.E."/>
            <person name="Ohm R.A."/>
            <person name="Ortiz-Santana B."/>
            <person name="Ovrebo C."/>
            <person name="Racz N."/>
            <person name="Riley R."/>
            <person name="Savchenko A."/>
            <person name="Shiryaev A."/>
            <person name="Soop K."/>
            <person name="Spirin V."/>
            <person name="Szebenyi C."/>
            <person name="Tomsovsky M."/>
            <person name="Tulloss R.E."/>
            <person name="Uehling J."/>
            <person name="Grigoriev I.V."/>
            <person name="Vagvolgyi C."/>
            <person name="Papp T."/>
            <person name="Martin F.M."/>
            <person name="Miettinen O."/>
            <person name="Hibbett D.S."/>
            <person name="Nagy L.G."/>
        </authorList>
    </citation>
    <scope>NUCLEOTIDE SEQUENCE [LARGE SCALE GENOMIC DNA]</scope>
    <source>
        <strain evidence="2 3">FP101781</strain>
    </source>
</reference>
<name>A0A4Y7TJ98_COPMI</name>
<protein>
    <submittedName>
        <fullName evidence="2">Uncharacterized protein</fullName>
    </submittedName>
</protein>
<organism evidence="2 3">
    <name type="scientific">Coprinellus micaceus</name>
    <name type="common">Glistening ink-cap mushroom</name>
    <name type="synonym">Coprinus micaceus</name>
    <dbReference type="NCBI Taxonomy" id="71717"/>
    <lineage>
        <taxon>Eukaryota</taxon>
        <taxon>Fungi</taxon>
        <taxon>Dikarya</taxon>
        <taxon>Basidiomycota</taxon>
        <taxon>Agaricomycotina</taxon>
        <taxon>Agaricomycetes</taxon>
        <taxon>Agaricomycetidae</taxon>
        <taxon>Agaricales</taxon>
        <taxon>Agaricineae</taxon>
        <taxon>Psathyrellaceae</taxon>
        <taxon>Coprinellus</taxon>
    </lineage>
</organism>
<comment type="caution">
    <text evidence="2">The sequence shown here is derived from an EMBL/GenBank/DDBJ whole genome shotgun (WGS) entry which is preliminary data.</text>
</comment>
<gene>
    <name evidence="2" type="ORF">FA13DRAFT_1729736</name>
</gene>
<dbReference type="AlphaFoldDB" id="A0A4Y7TJ98"/>
<feature type="transmembrane region" description="Helical" evidence="1">
    <location>
        <begin position="25"/>
        <end position="43"/>
    </location>
</feature>
<sequence>MQSGQELSRYISTALYLISLHHMHIPILLHFTAFIVSSVIMGSRDPTTLLIHILIILPLFVCSIATLFVSLSSPGILFIRFYSAHHASLLLVPYGASSYPTSFAIIPFSSHLHSSIYSTPHWILSPSFQRLTQTV</sequence>
<dbReference type="Proteomes" id="UP000298030">
    <property type="component" value="Unassembled WGS sequence"/>
</dbReference>
<keyword evidence="3" id="KW-1185">Reference proteome</keyword>
<feature type="transmembrane region" description="Helical" evidence="1">
    <location>
        <begin position="49"/>
        <end position="71"/>
    </location>
</feature>
<evidence type="ECO:0000256" key="1">
    <source>
        <dbReference type="SAM" id="Phobius"/>
    </source>
</evidence>
<evidence type="ECO:0000313" key="2">
    <source>
        <dbReference type="EMBL" id="TEB34230.1"/>
    </source>
</evidence>
<keyword evidence="1" id="KW-1133">Transmembrane helix</keyword>